<dbReference type="Pfam" id="PF00004">
    <property type="entry name" value="AAA"/>
    <property type="match status" value="2"/>
</dbReference>
<protein>
    <recommendedName>
        <fullName evidence="4">AAA+ ATPase domain-containing protein</fullName>
    </recommendedName>
</protein>
<dbReference type="SUPFAM" id="SSF52540">
    <property type="entry name" value="P-loop containing nucleoside triphosphate hydrolases"/>
    <property type="match status" value="2"/>
</dbReference>
<evidence type="ECO:0000256" key="1">
    <source>
        <dbReference type="ARBA" id="ARBA00022741"/>
    </source>
</evidence>
<dbReference type="InterPro" id="IPR050168">
    <property type="entry name" value="AAA_ATPase_domain"/>
</dbReference>
<feature type="domain" description="AAA+ ATPase" evidence="4">
    <location>
        <begin position="496"/>
        <end position="649"/>
    </location>
</feature>
<dbReference type="GO" id="GO:0016887">
    <property type="term" value="F:ATP hydrolysis activity"/>
    <property type="evidence" value="ECO:0007669"/>
    <property type="project" value="InterPro"/>
</dbReference>
<sequence length="732" mass="79465">MRPLRVDVAASGTASSVARVSPATFQCHGASYGSYVSLQCSDAHRLRVFRLEMDPQIGDADRIVVDHWPFVDDADERSCDDGNDCIPNTSVVVQATCVAPCYVPVAQLVTLAPGGGHKQPQLALAFVQRLLERRILMDRSGKIALQWEGVDYGEWTYEAFFRGRCQEPDDTRVGTGFDGGIVTDQTLVLLVPSMTLSVAPASHESQRYYPLGVHARACRELVAMAIRQSSSCGADEANLALITPYSLLLHAPSGAGKTTLVKQIAEDLAATLLVLDCGLLASPQLRLEDVFSAALRVQPCVLLLEDLELMFPMTLDESKYRLVCRLVQCFDSIQKSGLVRIAVVGTVSLLSALHSKVRQLFVEEVYLDVPEKQWTVGLLESLLPSSRMLRHEFITSLAVRYGQRPSNVASIARQICARLSREDSHVGSVDRFEAEIAAFARDISSNGNGADTLSVSIPDVSWDDIGGLECVKQKLVEMAVWPLEKPHVFRRMGISPPLGMVLHGPPGTGKTMLAKATAKASGCNFLTLAASDLMRAEIGESEKSITRAFDTARALSPCMVFIDEFQSLFGNRSTAGQTTSRMISQLLMELDALKAVSDDMDTHGQVHASTSVAAGRVFVLVATNALSAIDPAFLQPGRFENVVYVGLPDASERKAIMETQRKKMPWSHDVDIATLVEDTDGANAASMIALCQAAAIQAMQRVAPDAPLDEQCIAMIDFTAALAKGNFDFQDR</sequence>
<proteinExistence type="predicted"/>
<dbReference type="SMART" id="SM00382">
    <property type="entry name" value="AAA"/>
    <property type="match status" value="2"/>
</dbReference>
<dbReference type="GO" id="GO:0005524">
    <property type="term" value="F:ATP binding"/>
    <property type="evidence" value="ECO:0007669"/>
    <property type="project" value="UniProtKB-KW"/>
</dbReference>
<organism evidence="5 6">
    <name type="scientific">Hyaloperonospora brassicae</name>
    <name type="common">Brassica downy mildew</name>
    <name type="synonym">Peronospora brassicae</name>
    <dbReference type="NCBI Taxonomy" id="162125"/>
    <lineage>
        <taxon>Eukaryota</taxon>
        <taxon>Sar</taxon>
        <taxon>Stramenopiles</taxon>
        <taxon>Oomycota</taxon>
        <taxon>Peronosporomycetes</taxon>
        <taxon>Peronosporales</taxon>
        <taxon>Peronosporaceae</taxon>
        <taxon>Hyaloperonospora</taxon>
    </lineage>
</organism>
<dbReference type="Gene3D" id="3.40.50.300">
    <property type="entry name" value="P-loop containing nucleotide triphosphate hydrolases"/>
    <property type="match status" value="2"/>
</dbReference>
<keyword evidence="1" id="KW-0547">Nucleotide-binding</keyword>
<dbReference type="FunFam" id="3.40.50.300:FF:001025">
    <property type="entry name" value="ATPase family, AAA domain-containing 2B"/>
    <property type="match status" value="1"/>
</dbReference>
<evidence type="ECO:0000313" key="6">
    <source>
        <dbReference type="Proteomes" id="UP001162031"/>
    </source>
</evidence>
<evidence type="ECO:0000313" key="5">
    <source>
        <dbReference type="EMBL" id="CAI5715508.1"/>
    </source>
</evidence>
<keyword evidence="6" id="KW-1185">Reference proteome</keyword>
<keyword evidence="3" id="KW-0175">Coiled coil</keyword>
<evidence type="ECO:0000259" key="4">
    <source>
        <dbReference type="SMART" id="SM00382"/>
    </source>
</evidence>
<dbReference type="InterPro" id="IPR027417">
    <property type="entry name" value="P-loop_NTPase"/>
</dbReference>
<reference evidence="5" key="1">
    <citation type="submission" date="2022-12" db="EMBL/GenBank/DDBJ databases">
        <authorList>
            <person name="Webb A."/>
        </authorList>
    </citation>
    <scope>NUCLEOTIDE SEQUENCE</scope>
    <source>
        <strain evidence="5">Hp1</strain>
    </source>
</reference>
<dbReference type="Gene3D" id="1.10.8.60">
    <property type="match status" value="1"/>
</dbReference>
<keyword evidence="2" id="KW-0067">ATP-binding</keyword>
<dbReference type="Proteomes" id="UP001162031">
    <property type="component" value="Unassembled WGS sequence"/>
</dbReference>
<comment type="caution">
    <text evidence="5">The sequence shown here is derived from an EMBL/GenBank/DDBJ whole genome shotgun (WGS) entry which is preliminary data.</text>
</comment>
<gene>
    <name evidence="5" type="ORF">HBR001_LOCUS1451</name>
</gene>
<accession>A0AAV0T9M1</accession>
<dbReference type="InterPro" id="IPR003593">
    <property type="entry name" value="AAA+_ATPase"/>
</dbReference>
<name>A0AAV0T9M1_HYABA</name>
<dbReference type="InterPro" id="IPR003959">
    <property type="entry name" value="ATPase_AAA_core"/>
</dbReference>
<evidence type="ECO:0000256" key="2">
    <source>
        <dbReference type="ARBA" id="ARBA00022840"/>
    </source>
</evidence>
<dbReference type="EMBL" id="CANTFL010000144">
    <property type="protein sequence ID" value="CAI5715508.1"/>
    <property type="molecule type" value="Genomic_DNA"/>
</dbReference>
<dbReference type="AlphaFoldDB" id="A0AAV0T9M1"/>
<feature type="domain" description="AAA+ ATPase" evidence="4">
    <location>
        <begin position="243"/>
        <end position="371"/>
    </location>
</feature>
<dbReference type="PANTHER" id="PTHR23077">
    <property type="entry name" value="AAA-FAMILY ATPASE"/>
    <property type="match status" value="1"/>
</dbReference>
<dbReference type="PANTHER" id="PTHR23077:SF117">
    <property type="entry name" value="AAA+ ATPASE DOMAIN-CONTAINING PROTEIN"/>
    <property type="match status" value="1"/>
</dbReference>
<evidence type="ECO:0000256" key="3">
    <source>
        <dbReference type="ARBA" id="ARBA00023054"/>
    </source>
</evidence>